<organism evidence="2">
    <name type="scientific">viral metagenome</name>
    <dbReference type="NCBI Taxonomy" id="1070528"/>
    <lineage>
        <taxon>unclassified sequences</taxon>
        <taxon>metagenomes</taxon>
        <taxon>organismal metagenomes</taxon>
    </lineage>
</organism>
<proteinExistence type="predicted"/>
<dbReference type="AlphaFoldDB" id="A0A6C0H0N9"/>
<evidence type="ECO:0008006" key="3">
    <source>
        <dbReference type="Google" id="ProtNLM"/>
    </source>
</evidence>
<sequence length="802" mass="94055">MSINTNRSFSHAVSEHRNKASGFTEEDIIYETFHNSLDADASIINYEFIQNKDNNYLIMLDDGLGCENLSQFFAMGNSIIRKRFTIGCKNIGFLGSISVIEPNKVLLLSKKNNNNNVKTIKYNSSDHYETLNHIDKIDNDYKKIDDTKFFETDVSGDIQEIINSNKDFITEGSIKLYESILKKQGTIIIMLLSTDIFNNLCELTIDDKKFMKRLTLISKEINKVNFYKNRKSMKEGEWINIFENNFKPIIFQTKLIKLNNKEYFEENCYANEIKKENLISTQYIWAAGSGLKFIDNFNESKQKEEVIGNFICKYYFLEQKFWENFGKPALDVANKRSIIFNFFNGKYQIFSESNNVSDPIFRNGGSFLFSIQIDDNNMTFAEKYLGIKMNKRLSTIDSFKESMKNYIIKRLRDRLVNNISHYKIYGDYGKYLKKEDYESEGVKDWTNYKSMIKDLLTTNDKIGYNILIEEYKLRHPVKLAPSPPTPKPSPKPAPKPSPKPAPKPSPKPKVVKELNVKYYKYWGEITFEINKKDFDEINIIYYHNNKEVKKIINNKDDDLEEIKQLNPYIEYEFKIIGKINGNNKEKIIKSKLDERIVPEKPEFTVDDSTHDIKFTFINSIDNGLPINKVLFFINRSTKIIKSVNYSKTIILPNFVHEPTKIEVVYENKAGLSERSDIKEIKKNKCERKDFTESTKRDALNNTRHKCAISGIQIDDIYFRCDFDHIKLNCNNSIDNCQPLLTEIHNIKTIKPELYNKLKDSPDELYKYKYQRIMNIFESLNEEQKDKIRFEFNIKQSVNILHN</sequence>
<protein>
    <recommendedName>
        <fullName evidence="3">Fibronectin type-III domain-containing protein</fullName>
    </recommendedName>
</protein>
<feature type="compositionally biased region" description="Pro residues" evidence="1">
    <location>
        <begin position="481"/>
        <end position="507"/>
    </location>
</feature>
<accession>A0A6C0H0N9</accession>
<name>A0A6C0H0N9_9ZZZZ</name>
<feature type="region of interest" description="Disordered" evidence="1">
    <location>
        <begin position="478"/>
        <end position="508"/>
    </location>
</feature>
<dbReference type="EMBL" id="MN739837">
    <property type="protein sequence ID" value="QHT74101.1"/>
    <property type="molecule type" value="Genomic_DNA"/>
</dbReference>
<evidence type="ECO:0000313" key="2">
    <source>
        <dbReference type="EMBL" id="QHT74101.1"/>
    </source>
</evidence>
<evidence type="ECO:0000256" key="1">
    <source>
        <dbReference type="SAM" id="MobiDB-lite"/>
    </source>
</evidence>
<reference evidence="2" key="1">
    <citation type="journal article" date="2020" name="Nature">
        <title>Giant virus diversity and host interactions through global metagenomics.</title>
        <authorList>
            <person name="Schulz F."/>
            <person name="Roux S."/>
            <person name="Paez-Espino D."/>
            <person name="Jungbluth S."/>
            <person name="Walsh D.A."/>
            <person name="Denef V.J."/>
            <person name="McMahon K.D."/>
            <person name="Konstantinidis K.T."/>
            <person name="Eloe-Fadrosh E.A."/>
            <person name="Kyrpides N.C."/>
            <person name="Woyke T."/>
        </authorList>
    </citation>
    <scope>NUCLEOTIDE SEQUENCE</scope>
    <source>
        <strain evidence="2">GVMAG-M-3300023179-4</strain>
    </source>
</reference>